<comment type="caution">
    <text evidence="3">The sequence shown here is derived from an EMBL/GenBank/DDBJ whole genome shotgun (WGS) entry which is preliminary data.</text>
</comment>
<keyword evidence="1" id="KW-1133">Transmembrane helix</keyword>
<keyword evidence="1" id="KW-0472">Membrane</keyword>
<reference evidence="3 4" key="1">
    <citation type="submission" date="2021-05" db="EMBL/GenBank/DDBJ databases">
        <title>Aequorivita echinoideorum JCM 30378 genome.</title>
        <authorList>
            <person name="Zhang H."/>
            <person name="Li C."/>
        </authorList>
    </citation>
    <scope>NUCLEOTIDE SEQUENCE [LARGE SCALE GENOMIC DNA]</scope>
    <source>
        <strain evidence="3 4">JCM30378</strain>
    </source>
</reference>
<protein>
    <submittedName>
        <fullName evidence="3">DUF4350 domain-containing protein</fullName>
    </submittedName>
</protein>
<dbReference type="EMBL" id="JAHCTB010000004">
    <property type="protein sequence ID" value="MBT0608399.1"/>
    <property type="molecule type" value="Genomic_DNA"/>
</dbReference>
<proteinExistence type="predicted"/>
<dbReference type="InterPro" id="IPR025646">
    <property type="entry name" value="DUF4350"/>
</dbReference>
<accession>A0ABS5S7K3</accession>
<feature type="transmembrane region" description="Helical" evidence="1">
    <location>
        <begin position="264"/>
        <end position="281"/>
    </location>
</feature>
<evidence type="ECO:0000313" key="4">
    <source>
        <dbReference type="Proteomes" id="UP001297092"/>
    </source>
</evidence>
<organism evidence="3 4">
    <name type="scientific">Aequorivita echinoideorum</name>
    <dbReference type="NCBI Taxonomy" id="1549647"/>
    <lineage>
        <taxon>Bacteria</taxon>
        <taxon>Pseudomonadati</taxon>
        <taxon>Bacteroidota</taxon>
        <taxon>Flavobacteriia</taxon>
        <taxon>Flavobacteriales</taxon>
        <taxon>Flavobacteriaceae</taxon>
        <taxon>Aequorivita</taxon>
    </lineage>
</organism>
<feature type="domain" description="DUF4350" evidence="2">
    <location>
        <begin position="39"/>
        <end position="230"/>
    </location>
</feature>
<dbReference type="Proteomes" id="UP001297092">
    <property type="component" value="Unassembled WGS sequence"/>
</dbReference>
<sequence>MLDKRSKRVLWVFGIALLTIVITELVRPKPIDWRTSYTSFDKIPFGGFVLFEELNSLFKNAEISKIDEDPYEFLVKNEYEANSAYVFINDNISFDERQLEEILKYTEAGNTVFISSRSVGYVLRDSLGISTYTNYNILENEIKPTFFNSRLQMDSLPKYKKGVFKSVFEDIDTLNTKALGFYASEEKKLDELNFIEVNYGKGKFLLHNLPEAFSNYYLLKNNGQYAANVLSYIASDKIYWDEYLKTGRKVVTSPMRFVLDQAPLTWAYYVLAGGLLIFMLFKGKREQRIVEVITPLENTSVEFTKTVGDLYFQHKDYSNIISKKITYFLETIRSRYYLNTNEISEEFINKLATKSGNSIEKTQKLFNLIRILKGRSVHSEADLLELNKKIEDFRL</sequence>
<keyword evidence="1" id="KW-0812">Transmembrane</keyword>
<name>A0ABS5S7K3_9FLAO</name>
<keyword evidence="4" id="KW-1185">Reference proteome</keyword>
<evidence type="ECO:0000256" key="1">
    <source>
        <dbReference type="SAM" id="Phobius"/>
    </source>
</evidence>
<dbReference type="Pfam" id="PF14258">
    <property type="entry name" value="DUF4350"/>
    <property type="match status" value="1"/>
</dbReference>
<dbReference type="RefSeq" id="WP_214113271.1">
    <property type="nucleotide sequence ID" value="NZ_JAHCTB010000004.1"/>
</dbReference>
<gene>
    <name evidence="3" type="ORF">KIV10_09415</name>
</gene>
<evidence type="ECO:0000313" key="3">
    <source>
        <dbReference type="EMBL" id="MBT0608399.1"/>
    </source>
</evidence>
<evidence type="ECO:0000259" key="2">
    <source>
        <dbReference type="Pfam" id="PF14258"/>
    </source>
</evidence>